<comment type="caution">
    <text evidence="7">The sequence shown here is derived from an EMBL/GenBank/DDBJ whole genome shotgun (WGS) entry which is preliminary data.</text>
</comment>
<dbReference type="SUPFAM" id="SSF53335">
    <property type="entry name" value="S-adenosyl-L-methionine-dependent methyltransferases"/>
    <property type="match status" value="1"/>
</dbReference>
<dbReference type="InterPro" id="IPR012340">
    <property type="entry name" value="NA-bd_OB-fold"/>
</dbReference>
<keyword evidence="1 4" id="KW-0489">Methyltransferase</keyword>
<evidence type="ECO:0000313" key="8">
    <source>
        <dbReference type="Proteomes" id="UP001139125"/>
    </source>
</evidence>
<dbReference type="NCBIfam" id="TIGR00479">
    <property type="entry name" value="rumA"/>
    <property type="match status" value="1"/>
</dbReference>
<sequence>MSLKKGQEVELEIIDAAFKGKGLAKVDGLAVFVPGTTPGDKVKARIVKKKKKHREAKLLEVLEPSPHRIEPKCQHAKVCGGCSWQHIPYQKQIEFKSQQVRDHIERIGGLDGSIVKEAVGADQEFYYRNKMEYSISSRRWLTEEEIRSDEYVDDSAFAAGLHAPGRFDKILNLKECHLQVKESFEILDFVRSYCIEHGIEPYDTFENTGFMRHVMIRNSHHTDDFMVNLVTYQDDQEVMQKMTKALLDEFSFITTIVNNVNDTKSPTAVGRFEKVLHGPGYIVDKIGEFTFKIHPNAFFQTNTAQAEKLYEIARDYAELEDGDVVYDLYCGVGTLSLFMSKPAKHVLGIELVDVAVENARFNAKENEVGNVSFIKGDMKDVFTQEVVDEYGAPNVLITDPPRAGMHPDVVERLCELKVPRIVYVSCNSSTMARDLKELKEVYEIEEVQPVDMFPQTYHIEAVAKLKLRD</sequence>
<dbReference type="InterPro" id="IPR030390">
    <property type="entry name" value="MeTrfase_TrmA_AS"/>
</dbReference>
<dbReference type="PROSITE" id="PS01230">
    <property type="entry name" value="TRMA_1"/>
    <property type="match status" value="1"/>
</dbReference>
<feature type="domain" description="TRAM" evidence="6">
    <location>
        <begin position="2"/>
        <end position="60"/>
    </location>
</feature>
<evidence type="ECO:0000256" key="5">
    <source>
        <dbReference type="PROSITE-ProRule" id="PRU10015"/>
    </source>
</evidence>
<evidence type="ECO:0000256" key="1">
    <source>
        <dbReference type="ARBA" id="ARBA00022603"/>
    </source>
</evidence>
<evidence type="ECO:0000256" key="4">
    <source>
        <dbReference type="PROSITE-ProRule" id="PRU01024"/>
    </source>
</evidence>
<evidence type="ECO:0000256" key="3">
    <source>
        <dbReference type="ARBA" id="ARBA00022691"/>
    </source>
</evidence>
<evidence type="ECO:0000259" key="6">
    <source>
        <dbReference type="PROSITE" id="PS50926"/>
    </source>
</evidence>
<dbReference type="Gene3D" id="3.40.50.150">
    <property type="entry name" value="Vaccinia Virus protein VP39"/>
    <property type="match status" value="1"/>
</dbReference>
<reference evidence="7" key="1">
    <citation type="submission" date="2022-06" db="EMBL/GenBank/DDBJ databases">
        <title>Gracilimonas sp. CAU 1638 isolated from sea sediment.</title>
        <authorList>
            <person name="Kim W."/>
        </authorList>
    </citation>
    <scope>NUCLEOTIDE SEQUENCE</scope>
    <source>
        <strain evidence="7">CAU 1638</strain>
    </source>
</reference>
<organism evidence="7 8">
    <name type="scientific">Gracilimonas sediminicola</name>
    <dbReference type="NCBI Taxonomy" id="2952158"/>
    <lineage>
        <taxon>Bacteria</taxon>
        <taxon>Pseudomonadati</taxon>
        <taxon>Balneolota</taxon>
        <taxon>Balneolia</taxon>
        <taxon>Balneolales</taxon>
        <taxon>Balneolaceae</taxon>
        <taxon>Gracilimonas</taxon>
    </lineage>
</organism>
<feature type="binding site" evidence="4">
    <location>
        <position position="350"/>
    </location>
    <ligand>
        <name>S-adenosyl-L-methionine</name>
        <dbReference type="ChEBI" id="CHEBI:59789"/>
    </ligand>
</feature>
<keyword evidence="3 4" id="KW-0949">S-adenosyl-L-methionine</keyword>
<dbReference type="Gene3D" id="2.40.50.1070">
    <property type="match status" value="1"/>
</dbReference>
<dbReference type="InterPro" id="IPR029063">
    <property type="entry name" value="SAM-dependent_MTases_sf"/>
</dbReference>
<dbReference type="PANTHER" id="PTHR11061">
    <property type="entry name" value="RNA M5U METHYLTRANSFERASE"/>
    <property type="match status" value="1"/>
</dbReference>
<dbReference type="EC" id="2.1.1.190" evidence="7"/>
<keyword evidence="8" id="KW-1185">Reference proteome</keyword>
<dbReference type="FunFam" id="2.40.50.140:FF:000097">
    <property type="entry name" value="23S rRNA (uracil(1939)-C(5))-methyltransferase RlmD"/>
    <property type="match status" value="1"/>
</dbReference>
<dbReference type="GO" id="GO:0070041">
    <property type="term" value="F:rRNA (uridine-C5-)-methyltransferase activity"/>
    <property type="evidence" value="ECO:0007669"/>
    <property type="project" value="UniProtKB-ARBA"/>
</dbReference>
<dbReference type="InterPro" id="IPR010280">
    <property type="entry name" value="U5_MeTrfase_fam"/>
</dbReference>
<dbReference type="PROSITE" id="PS50926">
    <property type="entry name" value="TRAM"/>
    <property type="match status" value="1"/>
</dbReference>
<feature type="binding site" evidence="4">
    <location>
        <position position="399"/>
    </location>
    <ligand>
        <name>S-adenosyl-L-methionine</name>
        <dbReference type="ChEBI" id="CHEBI:59789"/>
    </ligand>
</feature>
<keyword evidence="2 4" id="KW-0808">Transferase</keyword>
<dbReference type="Pfam" id="PF01938">
    <property type="entry name" value="TRAM"/>
    <property type="match status" value="1"/>
</dbReference>
<dbReference type="CDD" id="cd02440">
    <property type="entry name" value="AdoMet_MTases"/>
    <property type="match status" value="1"/>
</dbReference>
<proteinExistence type="inferred from homology"/>
<dbReference type="InterPro" id="IPR030391">
    <property type="entry name" value="MeTrfase_TrmA_CS"/>
</dbReference>
<name>A0A9X2L543_9BACT</name>
<feature type="binding site" evidence="4">
    <location>
        <position position="329"/>
    </location>
    <ligand>
        <name>S-adenosyl-L-methionine</name>
        <dbReference type="ChEBI" id="CHEBI:59789"/>
    </ligand>
</feature>
<dbReference type="Proteomes" id="UP001139125">
    <property type="component" value="Unassembled WGS sequence"/>
</dbReference>
<protein>
    <submittedName>
        <fullName evidence="7">23S rRNA (Uracil(1939)-C(5))-methyltransferase RlmD</fullName>
        <ecNumber evidence="7">2.1.1.190</ecNumber>
    </submittedName>
</protein>
<feature type="active site" description="Nucleophile" evidence="4">
    <location>
        <position position="426"/>
    </location>
</feature>
<comment type="similarity">
    <text evidence="4">Belongs to the class I-like SAM-binding methyltransferase superfamily. RNA M5U methyltransferase family.</text>
</comment>
<dbReference type="PROSITE" id="PS51687">
    <property type="entry name" value="SAM_MT_RNA_M5U"/>
    <property type="match status" value="1"/>
</dbReference>
<dbReference type="Gene3D" id="2.40.50.140">
    <property type="entry name" value="Nucleic acid-binding proteins"/>
    <property type="match status" value="1"/>
</dbReference>
<feature type="active site" evidence="5">
    <location>
        <position position="426"/>
    </location>
</feature>
<dbReference type="PANTHER" id="PTHR11061:SF30">
    <property type="entry name" value="TRNA (URACIL(54)-C(5))-METHYLTRANSFERASE"/>
    <property type="match status" value="1"/>
</dbReference>
<gene>
    <name evidence="7" type="primary">rlmD</name>
    <name evidence="7" type="ORF">NM125_13340</name>
</gene>
<dbReference type="SUPFAM" id="SSF50249">
    <property type="entry name" value="Nucleic acid-binding proteins"/>
    <property type="match status" value="1"/>
</dbReference>
<dbReference type="RefSeq" id="WP_255135459.1">
    <property type="nucleotide sequence ID" value="NZ_JANDBC010000003.1"/>
</dbReference>
<dbReference type="AlphaFoldDB" id="A0A9X2L543"/>
<dbReference type="FunFam" id="3.40.50.150:FF:000009">
    <property type="entry name" value="23S rRNA (Uracil(1939)-C(5))-methyltransferase RlmD"/>
    <property type="match status" value="1"/>
</dbReference>
<evidence type="ECO:0000313" key="7">
    <source>
        <dbReference type="EMBL" id="MCP9292566.1"/>
    </source>
</evidence>
<dbReference type="InterPro" id="IPR002792">
    <property type="entry name" value="TRAM_dom"/>
</dbReference>
<dbReference type="EMBL" id="JANDBC010000003">
    <property type="protein sequence ID" value="MCP9292566.1"/>
    <property type="molecule type" value="Genomic_DNA"/>
</dbReference>
<accession>A0A9X2L543</accession>
<evidence type="ECO:0000256" key="2">
    <source>
        <dbReference type="ARBA" id="ARBA00022679"/>
    </source>
</evidence>
<dbReference type="Pfam" id="PF05958">
    <property type="entry name" value="tRNA_U5-meth_tr"/>
    <property type="match status" value="1"/>
</dbReference>
<dbReference type="PROSITE" id="PS01231">
    <property type="entry name" value="TRMA_2"/>
    <property type="match status" value="1"/>
</dbReference>
<feature type="binding site" evidence="4">
    <location>
        <position position="300"/>
    </location>
    <ligand>
        <name>S-adenosyl-L-methionine</name>
        <dbReference type="ChEBI" id="CHEBI:59789"/>
    </ligand>
</feature>
<dbReference type="FunFam" id="2.40.50.1070:FF:000003">
    <property type="entry name" value="23S rRNA (Uracil-5-)-methyltransferase RumA"/>
    <property type="match status" value="1"/>
</dbReference>